<dbReference type="EMBL" id="AZBU02000001">
    <property type="protein sequence ID" value="TMS32178.1"/>
    <property type="molecule type" value="Genomic_DNA"/>
</dbReference>
<comment type="caution">
    <text evidence="8">The sequence shown here is derived from an EMBL/GenBank/DDBJ whole genome shotgun (WGS) entry which is preliminary data.</text>
</comment>
<feature type="domain" description="Chitin-binding type-2" evidence="7">
    <location>
        <begin position="271"/>
        <end position="323"/>
    </location>
</feature>
<feature type="domain" description="Chitin-binding type-2" evidence="7">
    <location>
        <begin position="1750"/>
        <end position="1807"/>
    </location>
</feature>
<evidence type="ECO:0000256" key="2">
    <source>
        <dbReference type="ARBA" id="ARBA00022729"/>
    </source>
</evidence>
<feature type="compositionally biased region" description="Polar residues" evidence="6">
    <location>
        <begin position="1904"/>
        <end position="1916"/>
    </location>
</feature>
<name>A0A4U8UL43_STECR</name>
<keyword evidence="5" id="KW-0325">Glycoprotein</keyword>
<keyword evidence="3" id="KW-0677">Repeat</keyword>
<feature type="domain" description="Chitin-binding type-2" evidence="7">
    <location>
        <begin position="455"/>
        <end position="512"/>
    </location>
</feature>
<sequence>MPSIVTCKDKAKGVHALQLCHKSHLLCDGKKNKPTILQCKYGYVFERGLCVLDSQCQRTVAEIVDESIATGASNSTFQGCQGQHDGFYEFSKCASSFVHCINEIGYKIACEERLVFKDGRCVWPDFCEFDRALINEEPTAAPVLRSLNSEPIPNLRVDCSRDGLFEIGRCQNQYLVCADAQPTLVKCLNKLVFYGHNRSCIELKGCLELEKAKMNLRSGMIKPMEKNVPPHADADEDQDHDHLVKWTSEGPPKEEIVEHPAPIPLVNKPVASLCEGKEDGKYVIEKCSRSYVSCENGTASVMNCPELLAYNGTNCSDSHACDLELSRAVKTISHTKPADTLPLGTSSIYQPKANSNSKRLIRQPKLGKGEYVPLLVPDYKCPTDGWFAEGYCLHFYIQCSNGYGYRFKCAANLVWSGHTCVWPRDCRTTKKQELEKHFFPGIEIVPDNENPFDKENKCATLNNCFLPTEKCGPSYIECVDRKTVYKTCPPGKIFKVETSSCEPPFYVVGCEPKKGAALPVPPPFCQGKLNGYHDIGGCSTQFYYCINGEGDEHSCQENLYYDYLTQKCQVKEHVVSCGGSRFVEPPKDHVHGKNKSLKVDRFCAGKANGYYGLNGCHNFYYDCQNQVTKKVKCPLKLFYDDEIGHCDLSYHIPVCGGTRPVSTISKPKVPPFCVNRKDGKYGDAGCNTYFYVCRNQETEKQHCQPGLVFDPDLEKCHLKEFVPCCGGVRPTKPLVAPRDPFCDHKHDGTYPGGECQSFYYRCTGQVTTKLACPNDQVYNPEISACARRERIPVCGGSRATAKPTEQPSEVDRFCYGKSYGTYAVSSCSAFFYQCQPGRSQKTPCPHNLAYNAETNKCERQEYVPSCKGIPPTLAPKDPQPPTENDSFCNNKPDGSYAANKCAPFFYQCSSGRSTKTPCLYELVYDAEMDRCGKKEHIPSCGGVRPPTQTTPVNPLPLHVYDPFCVAKANGTYPVGTCSNLYYECFDGYTWKMPCAVGLFFDAEIVKCDHKEHIPSCGGIRPTIPPPVPTRPYDSFCENKPNGTYPVNKCAPVFYECLVGIANRMPCPTGLFYDAEIDKCGQKEHIPSCGGTRPVTNPPHPLFPQSYDPFCETKVDGTYPVDMCSNKYYECFDRQAWKMSCPEGLYFDVGVIQCRYQQHVPSCGGIRPDPVKPTDPVPTRPYDPFCENKVDGNHAMDNCAHFFYQCQGGVANRMPCPLGLVYDAEIHKCDHRKNVPSCGGNRPVTQPPQKDPLPPVRPDHYCQNRQDGSYEVGRCSHYYYRCITGFSHKINCSRGLFYDAEIDKCTIKEHNPSCGGSRPVTTHHPEDSFPPVDNFCRNKRNGTYPAGDCASFYYQCSQGTLYKKYCRNGEVFDTQQKQCYQKQYVRGCGVLPTSAPTNYCYGKADGDYFYTAQKCASTFYRCLNQRTHKMMCRKGSFYDLSIKKCDIPQNVPDCSGRRPVVESKDPIVPPNVNFCREKQDRLYPTGPCSDLYYGCSYGQATRYSCPESLFFDPEMLNCYPRSIIRSCKGTHPDTEKGRIVRQTWLPVRLVKCRADKASETPCPVGWRVNQVTKQCADKEEIPECRNEMKPKDPASANEADIFCRGKTEGEHEPTECKEFHFVCSKMGNKKIPCMIGYFRDAEFQRCGIREQIPACGGQRPTVAPSKDLFCVGREDGYYPAYPCGSSYNHCNDQKLIVITCPKGLLYDHELGNCHPKLFVPGCGGQRPKPEDPRPPTQAPRPPPTQPSHPDQVFCVGKLNGVYPCGQCQRFYYECSNSNTTKRECPPGLYFDNDQNLCERKKLITECGGSPYTKQPKPVTPPMPPTKAPVRHVPNFDCSEKATGDYSGGCSNAYFSCVGGYKYVRFCAAPGLRFSQEAHRCDYPENVPECGGKPPKKEPAKPQPEVQTNPPSPVTTNKPQPPGRLEPETPVQPNHPAPPGSHHPVCQGKLDGISYGSAICHSSYYSCLSGSPINHFCPTGEAFNEHSGQCQNRSEHPYCPEHRHPLGEINNGYGGK</sequence>
<dbReference type="Gene3D" id="3.20.20.80">
    <property type="entry name" value="Glycosidases"/>
    <property type="match status" value="12"/>
</dbReference>
<feature type="domain" description="Chitin-binding type-2" evidence="7">
    <location>
        <begin position="1666"/>
        <end position="1723"/>
    </location>
</feature>
<feature type="compositionally biased region" description="Pro residues" evidence="6">
    <location>
        <begin position="1733"/>
        <end position="1745"/>
    </location>
</feature>
<dbReference type="PROSITE" id="PS50940">
    <property type="entry name" value="CHIT_BIND_II"/>
    <property type="match status" value="21"/>
</dbReference>
<dbReference type="Proteomes" id="UP000298663">
    <property type="component" value="Unassembled WGS sequence"/>
</dbReference>
<accession>A0A4U8UL43</accession>
<feature type="domain" description="Chitin-binding type-2" evidence="7">
    <location>
        <begin position="1258"/>
        <end position="1315"/>
    </location>
</feature>
<proteinExistence type="predicted"/>
<dbReference type="OrthoDB" id="5870569at2759"/>
<keyword evidence="1" id="KW-0147">Chitin-binding</keyword>
<feature type="domain" description="Chitin-binding type-2" evidence="7">
    <location>
        <begin position="885"/>
        <end position="942"/>
    </location>
</feature>
<feature type="domain" description="Chitin-binding type-2" evidence="7">
    <location>
        <begin position="1599"/>
        <end position="1656"/>
    </location>
</feature>
<gene>
    <name evidence="8" type="ORF">L596_000055</name>
</gene>
<feature type="domain" description="Chitin-binding type-2" evidence="7">
    <location>
        <begin position="739"/>
        <end position="796"/>
    </location>
</feature>
<keyword evidence="9" id="KW-1185">Reference proteome</keyword>
<feature type="domain" description="Chitin-binding type-2" evidence="7">
    <location>
        <begin position="600"/>
        <end position="657"/>
    </location>
</feature>
<dbReference type="SUPFAM" id="SSF57625">
    <property type="entry name" value="Invertebrate chitin-binding proteins"/>
    <property type="match status" value="21"/>
</dbReference>
<feature type="domain" description="Chitin-binding type-2" evidence="7">
    <location>
        <begin position="1833"/>
        <end position="1890"/>
    </location>
</feature>
<feature type="domain" description="Chitin-binding type-2" evidence="7">
    <location>
        <begin position="522"/>
        <end position="579"/>
    </location>
</feature>
<dbReference type="SMART" id="SM00494">
    <property type="entry name" value="ChtBD2"/>
    <property type="match status" value="24"/>
</dbReference>
<evidence type="ECO:0000256" key="5">
    <source>
        <dbReference type="ARBA" id="ARBA00023180"/>
    </source>
</evidence>
<dbReference type="Gene3D" id="2.170.140.10">
    <property type="entry name" value="Chitin binding domain"/>
    <property type="match status" value="6"/>
</dbReference>
<organism evidence="8 9">
    <name type="scientific">Steinernema carpocapsae</name>
    <name type="common">Entomopathogenic nematode</name>
    <dbReference type="NCBI Taxonomy" id="34508"/>
    <lineage>
        <taxon>Eukaryota</taxon>
        <taxon>Metazoa</taxon>
        <taxon>Ecdysozoa</taxon>
        <taxon>Nematoda</taxon>
        <taxon>Chromadorea</taxon>
        <taxon>Rhabditida</taxon>
        <taxon>Tylenchina</taxon>
        <taxon>Panagrolaimomorpha</taxon>
        <taxon>Strongyloidoidea</taxon>
        <taxon>Steinernematidae</taxon>
        <taxon>Steinernema</taxon>
    </lineage>
</organism>
<feature type="domain" description="Chitin-binding type-2" evidence="7">
    <location>
        <begin position="1396"/>
        <end position="1455"/>
    </location>
</feature>
<feature type="domain" description="Chitin-binding type-2" evidence="7">
    <location>
        <begin position="1941"/>
        <end position="1999"/>
    </location>
</feature>
<feature type="domain" description="Chitin-binding type-2" evidence="7">
    <location>
        <begin position="961"/>
        <end position="1018"/>
    </location>
</feature>
<evidence type="ECO:0000313" key="8">
    <source>
        <dbReference type="EMBL" id="TMS32178.1"/>
    </source>
</evidence>
<dbReference type="GO" id="GO:0005576">
    <property type="term" value="C:extracellular region"/>
    <property type="evidence" value="ECO:0007669"/>
    <property type="project" value="InterPro"/>
</dbReference>
<keyword evidence="2" id="KW-0732">Signal</keyword>
<dbReference type="InterPro" id="IPR002557">
    <property type="entry name" value="Chitin-bd_dom"/>
</dbReference>
<feature type="domain" description="Chitin-binding type-2" evidence="7">
    <location>
        <begin position="1471"/>
        <end position="1528"/>
    </location>
</feature>
<dbReference type="Pfam" id="PF01607">
    <property type="entry name" value="CBM_14"/>
    <property type="match status" value="20"/>
</dbReference>
<protein>
    <recommendedName>
        <fullName evidence="7">Chitin-binding type-2 domain-containing protein</fullName>
    </recommendedName>
</protein>
<dbReference type="GO" id="GO:0008061">
    <property type="term" value="F:chitin binding"/>
    <property type="evidence" value="ECO:0007669"/>
    <property type="project" value="UniProtKB-KW"/>
</dbReference>
<evidence type="ECO:0000256" key="1">
    <source>
        <dbReference type="ARBA" id="ARBA00022669"/>
    </source>
</evidence>
<evidence type="ECO:0000259" key="7">
    <source>
        <dbReference type="PROSITE" id="PS50940"/>
    </source>
</evidence>
<evidence type="ECO:0000313" key="9">
    <source>
        <dbReference type="Proteomes" id="UP000298663"/>
    </source>
</evidence>
<feature type="domain" description="Chitin-binding type-2" evidence="7">
    <location>
        <begin position="1107"/>
        <end position="1164"/>
    </location>
</feature>
<feature type="domain" description="Chitin-binding type-2" evidence="7">
    <location>
        <begin position="1332"/>
        <end position="1389"/>
    </location>
</feature>
<dbReference type="InterPro" id="IPR051940">
    <property type="entry name" value="Chitin_bind-dev_reg"/>
</dbReference>
<feature type="domain" description="Chitin-binding type-2" evidence="7">
    <location>
        <begin position="670"/>
        <end position="724"/>
    </location>
</feature>
<reference evidence="8 9" key="1">
    <citation type="journal article" date="2015" name="Genome Biol.">
        <title>Comparative genomics of Steinernema reveals deeply conserved gene regulatory networks.</title>
        <authorList>
            <person name="Dillman A.R."/>
            <person name="Macchietto M."/>
            <person name="Porter C.F."/>
            <person name="Rogers A."/>
            <person name="Williams B."/>
            <person name="Antoshechkin I."/>
            <person name="Lee M.M."/>
            <person name="Goodwin Z."/>
            <person name="Lu X."/>
            <person name="Lewis E.E."/>
            <person name="Goodrich-Blair H."/>
            <person name="Stock S.P."/>
            <person name="Adams B.J."/>
            <person name="Sternberg P.W."/>
            <person name="Mortazavi A."/>
        </authorList>
    </citation>
    <scope>NUCLEOTIDE SEQUENCE [LARGE SCALE GENOMIC DNA]</scope>
    <source>
        <strain evidence="8 9">ALL</strain>
    </source>
</reference>
<keyword evidence="4" id="KW-1015">Disulfide bond</keyword>
<evidence type="ECO:0000256" key="3">
    <source>
        <dbReference type="ARBA" id="ARBA00022737"/>
    </source>
</evidence>
<feature type="domain" description="Chitin-binding type-2" evidence="7">
    <location>
        <begin position="1033"/>
        <end position="1090"/>
    </location>
</feature>
<feature type="region of interest" description="Disordered" evidence="6">
    <location>
        <begin position="1883"/>
        <end position="1943"/>
    </location>
</feature>
<feature type="region of interest" description="Disordered" evidence="6">
    <location>
        <begin position="1723"/>
        <end position="1748"/>
    </location>
</feature>
<dbReference type="InterPro" id="IPR036508">
    <property type="entry name" value="Chitin-bd_dom_sf"/>
</dbReference>
<dbReference type="PANTHER" id="PTHR23301">
    <property type="entry name" value="CHITIN BINDING PERITROPHIN-A"/>
    <property type="match status" value="1"/>
</dbReference>
<evidence type="ECO:0000256" key="4">
    <source>
        <dbReference type="ARBA" id="ARBA00023157"/>
    </source>
</evidence>
<evidence type="ECO:0000256" key="6">
    <source>
        <dbReference type="SAM" id="MobiDB-lite"/>
    </source>
</evidence>
<dbReference type="PANTHER" id="PTHR23301:SF0">
    <property type="entry name" value="CHITIN-BINDING TYPE-2 DOMAIN-CONTAINING PROTEIN-RELATED"/>
    <property type="match status" value="1"/>
</dbReference>
<feature type="domain" description="Chitin-binding type-2" evidence="7">
    <location>
        <begin position="811"/>
        <end position="868"/>
    </location>
</feature>
<reference evidence="8 9" key="2">
    <citation type="journal article" date="2019" name="G3 (Bethesda)">
        <title>Hybrid Assembly of the Genome of the Entomopathogenic Nematode Steinernema carpocapsae Identifies the X-Chromosome.</title>
        <authorList>
            <person name="Serra L."/>
            <person name="Macchietto M."/>
            <person name="Macias-Munoz A."/>
            <person name="McGill C.J."/>
            <person name="Rodriguez I.M."/>
            <person name="Rodriguez B."/>
            <person name="Murad R."/>
            <person name="Mortazavi A."/>
        </authorList>
    </citation>
    <scope>NUCLEOTIDE SEQUENCE [LARGE SCALE GENOMIC DNA]</scope>
    <source>
        <strain evidence="8 9">ALL</strain>
    </source>
</reference>
<feature type="domain" description="Chitin-binding type-2" evidence="7">
    <location>
        <begin position="1182"/>
        <end position="1239"/>
    </location>
</feature>